<dbReference type="EMBL" id="CP112932">
    <property type="protein sequence ID" value="WPY00549.1"/>
    <property type="molecule type" value="Genomic_DNA"/>
</dbReference>
<keyword evidence="4 11" id="KW-1003">Cell membrane</keyword>
<dbReference type="InterPro" id="IPR000537">
    <property type="entry name" value="UbiA_prenyltransferase"/>
</dbReference>
<evidence type="ECO:0000256" key="5">
    <source>
        <dbReference type="ARBA" id="ARBA00022519"/>
    </source>
</evidence>
<evidence type="ECO:0000313" key="14">
    <source>
        <dbReference type="Proteomes" id="UP001326613"/>
    </source>
</evidence>
<evidence type="ECO:0000256" key="3">
    <source>
        <dbReference type="ARBA" id="ARBA00005985"/>
    </source>
</evidence>
<evidence type="ECO:0000256" key="4">
    <source>
        <dbReference type="ARBA" id="ARBA00022475"/>
    </source>
</evidence>
<evidence type="ECO:0000256" key="2">
    <source>
        <dbReference type="ARBA" id="ARBA00004141"/>
    </source>
</evidence>
<feature type="transmembrane region" description="Helical" evidence="11">
    <location>
        <begin position="86"/>
        <end position="107"/>
    </location>
</feature>
<dbReference type="Pfam" id="PF01040">
    <property type="entry name" value="UbiA"/>
    <property type="match status" value="1"/>
</dbReference>
<dbReference type="RefSeq" id="WP_323738606.1">
    <property type="nucleotide sequence ID" value="NZ_CP112932.1"/>
</dbReference>
<reference evidence="13 14" key="1">
    <citation type="submission" date="2022-10" db="EMBL/GenBank/DDBJ databases">
        <title>Host association and intracellularity evolved multiple times independently in the Rickettsiales.</title>
        <authorList>
            <person name="Castelli M."/>
            <person name="Nardi T."/>
            <person name="Gammuto L."/>
            <person name="Bellinzona G."/>
            <person name="Sabaneyeva E."/>
            <person name="Potekhin A."/>
            <person name="Serra V."/>
            <person name="Petroni G."/>
            <person name="Sassera D."/>
        </authorList>
    </citation>
    <scope>NUCLEOTIDE SEQUENCE [LARGE SCALE GENOMIC DNA]</scope>
    <source>
        <strain evidence="13 14">Kr 154-4</strain>
    </source>
</reference>
<evidence type="ECO:0000313" key="13">
    <source>
        <dbReference type="EMBL" id="WPY00549.1"/>
    </source>
</evidence>
<evidence type="ECO:0000256" key="1">
    <source>
        <dbReference type="ARBA" id="ARBA00001946"/>
    </source>
</evidence>
<gene>
    <name evidence="11" type="primary">ubiA</name>
    <name evidence="13" type="ORF">Trichorick_00429</name>
</gene>
<dbReference type="InterPro" id="IPR044878">
    <property type="entry name" value="UbiA_sf"/>
</dbReference>
<evidence type="ECO:0000256" key="9">
    <source>
        <dbReference type="ARBA" id="ARBA00022989"/>
    </source>
</evidence>
<keyword evidence="14" id="KW-1185">Reference proteome</keyword>
<evidence type="ECO:0000256" key="10">
    <source>
        <dbReference type="ARBA" id="ARBA00023136"/>
    </source>
</evidence>
<feature type="transmembrane region" description="Helical" evidence="11">
    <location>
        <begin position="113"/>
        <end position="130"/>
    </location>
</feature>
<organism evidence="13 14">
    <name type="scientific">Candidatus Trichorickettsia mobilis</name>
    <dbReference type="NCBI Taxonomy" id="1346319"/>
    <lineage>
        <taxon>Bacteria</taxon>
        <taxon>Pseudomonadati</taxon>
        <taxon>Pseudomonadota</taxon>
        <taxon>Alphaproteobacteria</taxon>
        <taxon>Rickettsiales</taxon>
        <taxon>Rickettsiaceae</taxon>
        <taxon>Rickettsieae</taxon>
        <taxon>Candidatus Trichorickettsia</taxon>
    </lineage>
</organism>
<evidence type="ECO:0000256" key="6">
    <source>
        <dbReference type="ARBA" id="ARBA00022679"/>
    </source>
</evidence>
<evidence type="ECO:0000256" key="12">
    <source>
        <dbReference type="NCBIfam" id="TIGR01474"/>
    </source>
</evidence>
<evidence type="ECO:0000256" key="7">
    <source>
        <dbReference type="ARBA" id="ARBA00022688"/>
    </source>
</evidence>
<dbReference type="PANTHER" id="PTHR11048:SF28">
    <property type="entry name" value="4-HYDROXYBENZOATE POLYPRENYLTRANSFERASE, MITOCHONDRIAL"/>
    <property type="match status" value="1"/>
</dbReference>
<keyword evidence="8 11" id="KW-0812">Transmembrane</keyword>
<keyword evidence="5 11" id="KW-0997">Cell inner membrane</keyword>
<comment type="pathway">
    <text evidence="11">Cofactor biosynthesis; ubiquinone biosynthesis.</text>
</comment>
<dbReference type="PANTHER" id="PTHR11048">
    <property type="entry name" value="PRENYLTRANSFERASES"/>
    <property type="match status" value="1"/>
</dbReference>
<proteinExistence type="inferred from homology"/>
<dbReference type="Gene3D" id="1.10.357.140">
    <property type="entry name" value="UbiA prenyltransferase"/>
    <property type="match status" value="1"/>
</dbReference>
<feature type="transmembrane region" description="Helical" evidence="11">
    <location>
        <begin position="162"/>
        <end position="188"/>
    </location>
</feature>
<comment type="catalytic activity">
    <reaction evidence="11">
        <text>all-trans-octaprenyl diphosphate + 4-hydroxybenzoate = 4-hydroxy-3-(all-trans-octaprenyl)benzoate + diphosphate</text>
        <dbReference type="Rhea" id="RHEA:27782"/>
        <dbReference type="ChEBI" id="CHEBI:1617"/>
        <dbReference type="ChEBI" id="CHEBI:17879"/>
        <dbReference type="ChEBI" id="CHEBI:33019"/>
        <dbReference type="ChEBI" id="CHEBI:57711"/>
        <dbReference type="EC" id="2.5.1.39"/>
    </reaction>
</comment>
<dbReference type="PROSITE" id="PS00943">
    <property type="entry name" value="UBIA"/>
    <property type="match status" value="1"/>
</dbReference>
<dbReference type="NCBIfam" id="TIGR01474">
    <property type="entry name" value="ubiA_proteo"/>
    <property type="match status" value="1"/>
</dbReference>
<feature type="transmembrane region" description="Helical" evidence="11">
    <location>
        <begin position="209"/>
        <end position="229"/>
    </location>
</feature>
<name>A0ABZ0UUI1_9RICK</name>
<evidence type="ECO:0000256" key="8">
    <source>
        <dbReference type="ARBA" id="ARBA00022692"/>
    </source>
</evidence>
<accession>A0ABZ0UUI1</accession>
<dbReference type="HAMAP" id="MF_01635">
    <property type="entry name" value="UbiA"/>
    <property type="match status" value="1"/>
</dbReference>
<dbReference type="EC" id="2.5.1.39" evidence="11 12"/>
<sequence>MRNKIILLFQLARFHSPTGYLLVFFPAYYGLILASNSLDDLKLLPIFFIGSVLTRGAGCIINDLFDQKIDKEVQRTKNRPLANKSLDQTTAILFLLALSIICLSILFTLSNTAIYLGYLAIVLIIFYPLMKRITNFPQVFLGITFNFGALIAYASIADTIELPALIMYLACCMWAIGYDIIYAFMDLPDDKRIGVKSMAILLEHKNYKLWLYCCYLSFIILFIMANTLAQKQINLLIIVFALGLLLWQVSTLKIYNYKNCLSRFKINNYVGLVLSLSTIVNI</sequence>
<keyword evidence="10 11" id="KW-0472">Membrane</keyword>
<dbReference type="InterPro" id="IPR039653">
    <property type="entry name" value="Prenyltransferase"/>
</dbReference>
<dbReference type="CDD" id="cd13959">
    <property type="entry name" value="PT_UbiA_COQ2"/>
    <property type="match status" value="1"/>
</dbReference>
<dbReference type="InterPro" id="IPR030470">
    <property type="entry name" value="UbiA_prenylTrfase_CS"/>
</dbReference>
<feature type="transmembrane region" description="Helical" evidence="11">
    <location>
        <begin position="235"/>
        <end position="255"/>
    </location>
</feature>
<evidence type="ECO:0000256" key="11">
    <source>
        <dbReference type="HAMAP-Rule" id="MF_01635"/>
    </source>
</evidence>
<keyword evidence="6 11" id="KW-0808">Transferase</keyword>
<comment type="function">
    <text evidence="11">Catalyzes the prenylation of para-hydroxybenzoate (PHB) with an all-trans polyprenyl group. Mediates the second step in the final reaction sequence of ubiquinone-8 (UQ-8) biosynthesis, which is the condensation of the polyisoprenoid side chain with PHB, generating the first membrane-bound Q intermediate 3-octaprenyl-4-hydroxybenzoate.</text>
</comment>
<keyword evidence="7 11" id="KW-0831">Ubiquinone biosynthesis</keyword>
<comment type="subcellular location">
    <subcellularLocation>
        <location evidence="11">Cell inner membrane</location>
        <topology evidence="11">Multi-pass membrane protein</topology>
    </subcellularLocation>
    <subcellularLocation>
        <location evidence="2">Membrane</location>
        <topology evidence="2">Multi-pass membrane protein</topology>
    </subcellularLocation>
</comment>
<feature type="transmembrane region" description="Helical" evidence="11">
    <location>
        <begin position="139"/>
        <end position="156"/>
    </location>
</feature>
<dbReference type="Proteomes" id="UP001326613">
    <property type="component" value="Chromosome"/>
</dbReference>
<dbReference type="Gene3D" id="1.20.120.1780">
    <property type="entry name" value="UbiA prenyltransferase"/>
    <property type="match status" value="1"/>
</dbReference>
<feature type="transmembrane region" description="Helical" evidence="11">
    <location>
        <begin position="20"/>
        <end position="38"/>
    </location>
</feature>
<keyword evidence="9 11" id="KW-1133">Transmembrane helix</keyword>
<feature type="transmembrane region" description="Helical" evidence="11">
    <location>
        <begin position="44"/>
        <end position="65"/>
    </location>
</feature>
<comment type="similarity">
    <text evidence="3 11">Belongs to the UbiA prenyltransferase family.</text>
</comment>
<protein>
    <recommendedName>
        <fullName evidence="11 12">4-hydroxybenzoate octaprenyltransferase</fullName>
        <ecNumber evidence="11 12">2.5.1.39</ecNumber>
    </recommendedName>
    <alternativeName>
        <fullName evidence="11">4-HB polyprenyltransferase</fullName>
    </alternativeName>
</protein>
<dbReference type="InterPro" id="IPR006370">
    <property type="entry name" value="HB_polyprenyltransferase-like"/>
</dbReference>
<comment type="cofactor">
    <cofactor evidence="1 11">
        <name>Mg(2+)</name>
        <dbReference type="ChEBI" id="CHEBI:18420"/>
    </cofactor>
</comment>
<keyword evidence="11" id="KW-0460">Magnesium</keyword>